<proteinExistence type="predicted"/>
<evidence type="ECO:0000313" key="2">
    <source>
        <dbReference type="EnsemblPlants" id="OGLUM02G09150.1"/>
    </source>
</evidence>
<feature type="compositionally biased region" description="Gly residues" evidence="1">
    <location>
        <begin position="239"/>
        <end position="255"/>
    </location>
</feature>
<name>A0A0D9YPE3_9ORYZ</name>
<reference evidence="2" key="2">
    <citation type="submission" date="2018-05" db="EMBL/GenBank/DDBJ databases">
        <title>OgluRS3 (Oryza glumaepatula Reference Sequence Version 3).</title>
        <authorList>
            <person name="Zhang J."/>
            <person name="Kudrna D."/>
            <person name="Lee S."/>
            <person name="Talag J."/>
            <person name="Welchert J."/>
            <person name="Wing R.A."/>
        </authorList>
    </citation>
    <scope>NUCLEOTIDE SEQUENCE [LARGE SCALE GENOMIC DNA]</scope>
</reference>
<dbReference type="EnsemblPlants" id="OGLUM02G09150.1">
    <property type="protein sequence ID" value="OGLUM02G09150.1"/>
    <property type="gene ID" value="OGLUM02G09150"/>
</dbReference>
<protein>
    <submittedName>
        <fullName evidence="2">Uncharacterized protein</fullName>
    </submittedName>
</protein>
<feature type="compositionally biased region" description="Gly residues" evidence="1">
    <location>
        <begin position="83"/>
        <end position="100"/>
    </location>
</feature>
<feature type="compositionally biased region" description="Basic and acidic residues" evidence="1">
    <location>
        <begin position="52"/>
        <end position="77"/>
    </location>
</feature>
<feature type="region of interest" description="Disordered" evidence="1">
    <location>
        <begin position="25"/>
        <end position="133"/>
    </location>
</feature>
<organism evidence="2">
    <name type="scientific">Oryza glumipatula</name>
    <dbReference type="NCBI Taxonomy" id="40148"/>
    <lineage>
        <taxon>Eukaryota</taxon>
        <taxon>Viridiplantae</taxon>
        <taxon>Streptophyta</taxon>
        <taxon>Embryophyta</taxon>
        <taxon>Tracheophyta</taxon>
        <taxon>Spermatophyta</taxon>
        <taxon>Magnoliopsida</taxon>
        <taxon>Liliopsida</taxon>
        <taxon>Poales</taxon>
        <taxon>Poaceae</taxon>
        <taxon>BOP clade</taxon>
        <taxon>Oryzoideae</taxon>
        <taxon>Oryzeae</taxon>
        <taxon>Oryzinae</taxon>
        <taxon>Oryza</taxon>
    </lineage>
</organism>
<feature type="region of interest" description="Disordered" evidence="1">
    <location>
        <begin position="269"/>
        <end position="318"/>
    </location>
</feature>
<evidence type="ECO:0000313" key="3">
    <source>
        <dbReference type="Proteomes" id="UP000026961"/>
    </source>
</evidence>
<feature type="compositionally biased region" description="Basic residues" evidence="1">
    <location>
        <begin position="285"/>
        <end position="297"/>
    </location>
</feature>
<dbReference type="Gramene" id="OGLUM02G09150.1">
    <property type="protein sequence ID" value="OGLUM02G09150.1"/>
    <property type="gene ID" value="OGLUM02G09150"/>
</dbReference>
<accession>A0A0D9YPE3</accession>
<keyword evidence="3" id="KW-1185">Reference proteome</keyword>
<evidence type="ECO:0000256" key="1">
    <source>
        <dbReference type="SAM" id="MobiDB-lite"/>
    </source>
</evidence>
<dbReference type="HOGENOM" id="CLU_840389_0_0_1"/>
<feature type="compositionally biased region" description="Basic residues" evidence="1">
    <location>
        <begin position="104"/>
        <end position="113"/>
    </location>
</feature>
<feature type="compositionally biased region" description="Pro residues" evidence="1">
    <location>
        <begin position="272"/>
        <end position="282"/>
    </location>
</feature>
<dbReference type="Proteomes" id="UP000026961">
    <property type="component" value="Chromosome 2"/>
</dbReference>
<dbReference type="AlphaFoldDB" id="A0A0D9YPE3"/>
<feature type="compositionally biased region" description="Low complexity" evidence="1">
    <location>
        <begin position="34"/>
        <end position="47"/>
    </location>
</feature>
<feature type="region of interest" description="Disordered" evidence="1">
    <location>
        <begin position="236"/>
        <end position="255"/>
    </location>
</feature>
<sequence length="331" mass="35929">MPVPATFPPKDPNLLLLLCQTHPHTRARHDTTRARGSSSSRASSSSSCVGRHGGEQQHHGVRDADGADLRRPGDRLGRVVRVGAGGGVRPPGAVAGGHPGGPHPPRRPRRLRRRLLEPPPPPRVLPLRHGVAHRAAHRAPRLCLRRHPRLRRLPGARPRLRRVPPRWLLHVAPGLRLRRPGAVGADQGVPRRLRHLQEAGAPGRVPHRRPVLPVAPLATPVRVLQAAGGVRVQLREPDGVGGAGGAAGGGRGLRGVGERPVAAVLRVRVVPRGPPRGAPRPVAPRQRRPRRRHRRPRLPLPRRLQRLQERPGRGPLPPLQVVAAAADFRPL</sequence>
<reference evidence="2" key="1">
    <citation type="submission" date="2015-04" db="UniProtKB">
        <authorList>
            <consortium name="EnsemblPlants"/>
        </authorList>
    </citation>
    <scope>IDENTIFICATION</scope>
</reference>